<reference evidence="4 5" key="2">
    <citation type="submission" date="2022-06" db="EMBL/GenBank/DDBJ databases">
        <title>Genomic Encyclopedia of Type Strains, Phase I: the one thousand microbial genomes (KMG-I) project.</title>
        <authorList>
            <person name="Kyrpides N."/>
        </authorList>
    </citation>
    <scope>NUCLEOTIDE SEQUENCE [LARGE SCALE GENOMIC DNA]</scope>
    <source>
        <strain evidence="4 5">DSM 43889</strain>
    </source>
</reference>
<dbReference type="PANTHER" id="PTHR43333:SF1">
    <property type="entry name" value="D-ISOMER SPECIFIC 2-HYDROXYACID DEHYDROGENASE NAD-BINDING DOMAIN-CONTAINING PROTEIN"/>
    <property type="match status" value="1"/>
</dbReference>
<dbReference type="Pfam" id="PF02826">
    <property type="entry name" value="2-Hacid_dh_C"/>
    <property type="match status" value="1"/>
</dbReference>
<proteinExistence type="predicted"/>
<keyword evidence="5" id="KW-1185">Reference proteome</keyword>
<keyword evidence="2" id="KW-0520">NAD</keyword>
<sequence length="305" mass="31905">MTVTVLVPTAFGAEVLGRVPGVVPVLFDPKSTELPAEAAEAEVLVPGFLAAEGVLDLVGRLPRLRLVQLLTAGVEPLAGRLPSGVTLSSGRGAHGGSTAEWAMAVLLATYRDLPRFQDARARGEWDYHPTETVQGKRVLVVGAGDLGRQLERRLLAFDASCTFVARTPRAGVLGLDALPAELPRHDAVVLMVPLTPETTGLVDAAFLAAMPDGAVLVNAARGPVVDTDALVAELSSGRLRAALDVTDPEPLPAGHPLWEVPGLVLTPHVGGSVSGSRERSWAVAARQIELFVAGEEPTNVVRGAY</sequence>
<accession>A0ABT1JHT1</accession>
<feature type="domain" description="D-isomer specific 2-hydroxyacid dehydrogenase NAD-binding" evidence="3">
    <location>
        <begin position="103"/>
        <end position="270"/>
    </location>
</feature>
<dbReference type="CDD" id="cd12166">
    <property type="entry name" value="2-Hacid_dh_7"/>
    <property type="match status" value="1"/>
</dbReference>
<dbReference type="Gene3D" id="3.40.50.720">
    <property type="entry name" value="NAD(P)-binding Rossmann-like Domain"/>
    <property type="match status" value="2"/>
</dbReference>
<gene>
    <name evidence="4" type="ORF">G443_002348</name>
</gene>
<dbReference type="PANTHER" id="PTHR43333">
    <property type="entry name" value="2-HACID_DH_C DOMAIN-CONTAINING PROTEIN"/>
    <property type="match status" value="1"/>
</dbReference>
<dbReference type="SUPFAM" id="SSF51735">
    <property type="entry name" value="NAD(P)-binding Rossmann-fold domains"/>
    <property type="match status" value="1"/>
</dbReference>
<dbReference type="InterPro" id="IPR036291">
    <property type="entry name" value="NAD(P)-bd_dom_sf"/>
</dbReference>
<dbReference type="PROSITE" id="PS00671">
    <property type="entry name" value="D_2_HYDROXYACID_DH_3"/>
    <property type="match status" value="1"/>
</dbReference>
<evidence type="ECO:0000259" key="3">
    <source>
        <dbReference type="Pfam" id="PF02826"/>
    </source>
</evidence>
<protein>
    <submittedName>
        <fullName evidence="4">Phosphoglycerate dehydrogenase</fullName>
    </submittedName>
</protein>
<dbReference type="InterPro" id="IPR029753">
    <property type="entry name" value="D-isomer_DH_CS"/>
</dbReference>
<evidence type="ECO:0000256" key="2">
    <source>
        <dbReference type="ARBA" id="ARBA00023027"/>
    </source>
</evidence>
<evidence type="ECO:0000313" key="4">
    <source>
        <dbReference type="EMBL" id="MCP2332078.1"/>
    </source>
</evidence>
<name>A0ABT1JHT1_ACTCY</name>
<comment type="caution">
    <text evidence="4">The sequence shown here is derived from an EMBL/GenBank/DDBJ whole genome shotgun (WGS) entry which is preliminary data.</text>
</comment>
<evidence type="ECO:0000256" key="1">
    <source>
        <dbReference type="ARBA" id="ARBA00023002"/>
    </source>
</evidence>
<reference evidence="4 5" key="1">
    <citation type="submission" date="2013-07" db="EMBL/GenBank/DDBJ databases">
        <authorList>
            <consortium name="DOE Joint Genome Institute"/>
            <person name="Reeve W."/>
            <person name="Huntemann M."/>
            <person name="Han J."/>
            <person name="Chen A."/>
            <person name="Kyrpides N."/>
            <person name="Mavromatis K."/>
            <person name="Markowitz V."/>
            <person name="Palaniappan K."/>
            <person name="Ivanova N."/>
            <person name="Schaumberg A."/>
            <person name="Pati A."/>
            <person name="Liolios K."/>
            <person name="Nordberg H.P."/>
            <person name="Cantor M.N."/>
            <person name="Hua S.X."/>
            <person name="Woyke T."/>
        </authorList>
    </citation>
    <scope>NUCLEOTIDE SEQUENCE [LARGE SCALE GENOMIC DNA]</scope>
    <source>
        <strain evidence="4 5">DSM 43889</strain>
    </source>
</reference>
<keyword evidence="1" id="KW-0560">Oxidoreductase</keyword>
<evidence type="ECO:0000313" key="5">
    <source>
        <dbReference type="Proteomes" id="UP000791080"/>
    </source>
</evidence>
<dbReference type="EMBL" id="AUBJ02000001">
    <property type="protein sequence ID" value="MCP2332078.1"/>
    <property type="molecule type" value="Genomic_DNA"/>
</dbReference>
<dbReference type="Proteomes" id="UP000791080">
    <property type="component" value="Unassembled WGS sequence"/>
</dbReference>
<dbReference type="SUPFAM" id="SSF52283">
    <property type="entry name" value="Formate/glycerate dehydrogenase catalytic domain-like"/>
    <property type="match status" value="1"/>
</dbReference>
<dbReference type="InterPro" id="IPR006140">
    <property type="entry name" value="D-isomer_DH_NAD-bd"/>
</dbReference>
<organism evidence="4 5">
    <name type="scientific">Actinoalloteichus caeruleus DSM 43889</name>
    <dbReference type="NCBI Taxonomy" id="1120930"/>
    <lineage>
        <taxon>Bacteria</taxon>
        <taxon>Bacillati</taxon>
        <taxon>Actinomycetota</taxon>
        <taxon>Actinomycetes</taxon>
        <taxon>Pseudonocardiales</taxon>
        <taxon>Pseudonocardiaceae</taxon>
        <taxon>Actinoalloteichus</taxon>
        <taxon>Actinoalloteichus cyanogriseus</taxon>
    </lineage>
</organism>